<dbReference type="PANTHER" id="PTHR10252">
    <property type="entry name" value="HISTONE-LIKE TRANSCRIPTION FACTOR CCAAT-RELATED"/>
    <property type="match status" value="1"/>
</dbReference>
<keyword evidence="5" id="KW-0548">Nucleotidyltransferase</keyword>
<dbReference type="PANTHER" id="PTHR10252:SF79">
    <property type="entry name" value="DNA POLYMERASE EPSILON SUBUNIT 4"/>
    <property type="match status" value="1"/>
</dbReference>
<dbReference type="InterPro" id="IPR009072">
    <property type="entry name" value="Histone-fold"/>
</dbReference>
<protein>
    <submittedName>
        <fullName evidence="5">DNA polymerase epsilon subunit 4</fullName>
        <ecNumber evidence="5">2.7.7.7</ecNumber>
    </submittedName>
</protein>
<feature type="region of interest" description="Disordered" evidence="3">
    <location>
        <begin position="1"/>
        <end position="51"/>
    </location>
</feature>
<accession>A0AAN8WHJ8</accession>
<feature type="domain" description="Transcription factor CBF/NF-Y/archaeal histone" evidence="4">
    <location>
        <begin position="54"/>
        <end position="116"/>
    </location>
</feature>
<dbReference type="Pfam" id="PF00808">
    <property type="entry name" value="CBFD_NFYB_HMF"/>
    <property type="match status" value="1"/>
</dbReference>
<keyword evidence="2" id="KW-0539">Nucleus</keyword>
<dbReference type="InterPro" id="IPR050568">
    <property type="entry name" value="Transcr_DNA_Rep_Reg"/>
</dbReference>
<feature type="compositionally biased region" description="Low complexity" evidence="3">
    <location>
        <begin position="16"/>
        <end position="25"/>
    </location>
</feature>
<evidence type="ECO:0000256" key="3">
    <source>
        <dbReference type="SAM" id="MobiDB-lite"/>
    </source>
</evidence>
<dbReference type="Gene3D" id="1.10.20.10">
    <property type="entry name" value="Histone, subunit A"/>
    <property type="match status" value="1"/>
</dbReference>
<dbReference type="GO" id="GO:0008622">
    <property type="term" value="C:epsilon DNA polymerase complex"/>
    <property type="evidence" value="ECO:0007669"/>
    <property type="project" value="TreeGrafter"/>
</dbReference>
<dbReference type="EC" id="2.7.7.7" evidence="5"/>
<evidence type="ECO:0000259" key="4">
    <source>
        <dbReference type="Pfam" id="PF00808"/>
    </source>
</evidence>
<dbReference type="Proteomes" id="UP001381693">
    <property type="component" value="Unassembled WGS sequence"/>
</dbReference>
<keyword evidence="5" id="KW-0808">Transferase</keyword>
<proteinExistence type="predicted"/>
<dbReference type="InterPro" id="IPR003958">
    <property type="entry name" value="CBFA_NFYB_domain"/>
</dbReference>
<evidence type="ECO:0000256" key="2">
    <source>
        <dbReference type="ARBA" id="ARBA00023242"/>
    </source>
</evidence>
<dbReference type="GO" id="GO:0046982">
    <property type="term" value="F:protein heterodimerization activity"/>
    <property type="evidence" value="ECO:0007669"/>
    <property type="project" value="InterPro"/>
</dbReference>
<dbReference type="CDD" id="cd22929">
    <property type="entry name" value="HFD_POLE4-like"/>
    <property type="match status" value="1"/>
</dbReference>
<dbReference type="GO" id="GO:0006261">
    <property type="term" value="P:DNA-templated DNA replication"/>
    <property type="evidence" value="ECO:0007669"/>
    <property type="project" value="TreeGrafter"/>
</dbReference>
<comment type="caution">
    <text evidence="5">The sequence shown here is derived from an EMBL/GenBank/DDBJ whole genome shotgun (WGS) entry which is preliminary data.</text>
</comment>
<evidence type="ECO:0000256" key="1">
    <source>
        <dbReference type="ARBA" id="ARBA00004123"/>
    </source>
</evidence>
<keyword evidence="6" id="KW-1185">Reference proteome</keyword>
<dbReference type="AlphaFoldDB" id="A0AAN8WHJ8"/>
<dbReference type="GO" id="GO:0003887">
    <property type="term" value="F:DNA-directed DNA polymerase activity"/>
    <property type="evidence" value="ECO:0007669"/>
    <property type="project" value="UniProtKB-EC"/>
</dbReference>
<comment type="subcellular location">
    <subcellularLocation>
        <location evidence="1">Nucleus</location>
    </subcellularLocation>
</comment>
<name>A0AAN8WHJ8_HALRR</name>
<dbReference type="EMBL" id="JAXCGZ010023500">
    <property type="protein sequence ID" value="KAK7008170.1"/>
    <property type="molecule type" value="Genomic_DNA"/>
</dbReference>
<reference evidence="5 6" key="1">
    <citation type="submission" date="2023-11" db="EMBL/GenBank/DDBJ databases">
        <title>Halocaridina rubra genome assembly.</title>
        <authorList>
            <person name="Smith C."/>
        </authorList>
    </citation>
    <scope>NUCLEOTIDE SEQUENCE [LARGE SCALE GENOMIC DNA]</scope>
    <source>
        <strain evidence="5">EP-1</strain>
        <tissue evidence="5">Whole</tissue>
    </source>
</reference>
<dbReference type="SUPFAM" id="SSF47113">
    <property type="entry name" value="Histone-fold"/>
    <property type="match status" value="1"/>
</dbReference>
<gene>
    <name evidence="5" type="primary">POLE4</name>
    <name evidence="5" type="ORF">SK128_027140</name>
</gene>
<organism evidence="5 6">
    <name type="scientific">Halocaridina rubra</name>
    <name type="common">Hawaiian red shrimp</name>
    <dbReference type="NCBI Taxonomy" id="373956"/>
    <lineage>
        <taxon>Eukaryota</taxon>
        <taxon>Metazoa</taxon>
        <taxon>Ecdysozoa</taxon>
        <taxon>Arthropoda</taxon>
        <taxon>Crustacea</taxon>
        <taxon>Multicrustacea</taxon>
        <taxon>Malacostraca</taxon>
        <taxon>Eumalacostraca</taxon>
        <taxon>Eucarida</taxon>
        <taxon>Decapoda</taxon>
        <taxon>Pleocyemata</taxon>
        <taxon>Caridea</taxon>
        <taxon>Atyoidea</taxon>
        <taxon>Atyidae</taxon>
        <taxon>Halocaridina</taxon>
    </lineage>
</organism>
<sequence>MSTITTTLIMAGTQDNSSSELLSENNEGEVTEANIDDTGGGEAGEEEEKGNGCKLPLARIKKIMKADPEVTLASQDAVFLVTKATELFIESLTLEAHQYTSQARKKTMTKRDLDNCIEAIDALAFLDGAME</sequence>
<evidence type="ECO:0000313" key="5">
    <source>
        <dbReference type="EMBL" id="KAK7008170.1"/>
    </source>
</evidence>
<evidence type="ECO:0000313" key="6">
    <source>
        <dbReference type="Proteomes" id="UP001381693"/>
    </source>
</evidence>